<dbReference type="GO" id="GO:0005886">
    <property type="term" value="C:plasma membrane"/>
    <property type="evidence" value="ECO:0007669"/>
    <property type="project" value="TreeGrafter"/>
</dbReference>
<dbReference type="GO" id="GO:0005794">
    <property type="term" value="C:Golgi apparatus"/>
    <property type="evidence" value="ECO:0007669"/>
    <property type="project" value="TreeGrafter"/>
</dbReference>
<dbReference type="Proteomes" id="UP000654075">
    <property type="component" value="Unassembled WGS sequence"/>
</dbReference>
<evidence type="ECO:0000259" key="2">
    <source>
        <dbReference type="Pfam" id="PF05050"/>
    </source>
</evidence>
<keyword evidence="4" id="KW-1185">Reference proteome</keyword>
<dbReference type="Pfam" id="PF05050">
    <property type="entry name" value="Methyltransf_21"/>
    <property type="match status" value="1"/>
</dbReference>
<name>A0A813DML0_POLGL</name>
<organism evidence="3 4">
    <name type="scientific">Polarella glacialis</name>
    <name type="common">Dinoflagellate</name>
    <dbReference type="NCBI Taxonomy" id="89957"/>
    <lineage>
        <taxon>Eukaryota</taxon>
        <taxon>Sar</taxon>
        <taxon>Alveolata</taxon>
        <taxon>Dinophyceae</taxon>
        <taxon>Suessiales</taxon>
        <taxon>Suessiaceae</taxon>
        <taxon>Polarella</taxon>
    </lineage>
</organism>
<dbReference type="InterPro" id="IPR006342">
    <property type="entry name" value="FkbM_mtfrase"/>
</dbReference>
<sequence>MESAPSASSSSAWRLPCPGRSRGSSRSHCPVLGLGCRPVCRRPERSLPLSLVLVGCGLAGGASAEPKLPTGVFSVHSNEGWHSQYGQDKLIMRWLYGTELADSHLAAESGRNVRQGVFIELGAADGQKGSNTLAFERKLGWTGLLIEPLPSLYKQLRRNRPNVTCVNDCVAGQAGVYTFAEDGWNSGLSARRVFEVEDKNQRHCRTLGELVDKHLGSRGSHIDYISLDTEGTELDILRSFDFKRHTVDVISIEIDDVVDNDRYRQLGALLLRNGFRFLERIVVDEIWVRERGFHPDPTCNFPGISWEGAAGVPHQQGPRGGWGHVREVLRDLKTILFSQRIEDPDRSVALTLAALSSSSSVKFGEAMRDLLQTWASEDIVAWEEGCPAGMLTLSVGAAMLHARHTGAYRDSASMASELRKQTLFHFSERVLHLSQTFGHREAVTAAEQGGQGFEVRFPLGRAWHESTFVGILESRWPFFALLDLLGKHVVSMGHLTDRWQMAGGTLEIRPIRVVRMRCELERPSGGGEFASKLVMGRPQRRVTGKRESTADLALSADACGMLGVAAAHFHAARAEIRLLLADPKAIAGPRERSGPRSRYQSLANWTARCPGSREELPTRRVSTSQCSEESFEGCAGIADHGQAVPRECRVLRPAPGSGVRLRRKLLISDTKAFGWMQEGERLFREFVQRHGLFLAVWTTVRQELAPSISGKPRARQDGVWPTTEELLDRDTMFSVLQSIQDLLSSAEADA</sequence>
<dbReference type="Gene3D" id="3.40.50.150">
    <property type="entry name" value="Vaccinia Virus protein VP39"/>
    <property type="match status" value="1"/>
</dbReference>
<feature type="region of interest" description="Disordered" evidence="1">
    <location>
        <begin position="1"/>
        <end position="28"/>
    </location>
</feature>
<dbReference type="SUPFAM" id="SSF53335">
    <property type="entry name" value="S-adenosyl-L-methionine-dependent methyltransferases"/>
    <property type="match status" value="1"/>
</dbReference>
<dbReference type="PANTHER" id="PTHR34009:SF2">
    <property type="entry name" value="PROTEIN STAR"/>
    <property type="match status" value="1"/>
</dbReference>
<comment type="caution">
    <text evidence="3">The sequence shown here is derived from an EMBL/GenBank/DDBJ whole genome shotgun (WGS) entry which is preliminary data.</text>
</comment>
<evidence type="ECO:0000313" key="3">
    <source>
        <dbReference type="EMBL" id="CAE8587500.1"/>
    </source>
</evidence>
<dbReference type="AlphaFoldDB" id="A0A813DML0"/>
<dbReference type="PANTHER" id="PTHR34009">
    <property type="entry name" value="PROTEIN STAR"/>
    <property type="match status" value="1"/>
</dbReference>
<dbReference type="InterPro" id="IPR029063">
    <property type="entry name" value="SAM-dependent_MTases_sf"/>
</dbReference>
<dbReference type="GO" id="GO:0006888">
    <property type="term" value="P:endoplasmic reticulum to Golgi vesicle-mediated transport"/>
    <property type="evidence" value="ECO:0007669"/>
    <property type="project" value="TreeGrafter"/>
</dbReference>
<proteinExistence type="predicted"/>
<dbReference type="OrthoDB" id="421724at2759"/>
<feature type="compositionally biased region" description="Low complexity" evidence="1">
    <location>
        <begin position="1"/>
        <end position="12"/>
    </location>
</feature>
<dbReference type="GO" id="GO:0005789">
    <property type="term" value="C:endoplasmic reticulum membrane"/>
    <property type="evidence" value="ECO:0007669"/>
    <property type="project" value="TreeGrafter"/>
</dbReference>
<protein>
    <recommendedName>
        <fullName evidence="2">Methyltransferase FkbM domain-containing protein</fullName>
    </recommendedName>
</protein>
<accession>A0A813DML0</accession>
<dbReference type="GO" id="GO:0016197">
    <property type="term" value="P:endosomal transport"/>
    <property type="evidence" value="ECO:0007669"/>
    <property type="project" value="TreeGrafter"/>
</dbReference>
<dbReference type="EMBL" id="CAJNNV010002631">
    <property type="protein sequence ID" value="CAE8587500.1"/>
    <property type="molecule type" value="Genomic_DNA"/>
</dbReference>
<dbReference type="InterPro" id="IPR053202">
    <property type="entry name" value="EGF_Rcpt_Signaling_Reg"/>
</dbReference>
<evidence type="ECO:0000256" key="1">
    <source>
        <dbReference type="SAM" id="MobiDB-lite"/>
    </source>
</evidence>
<gene>
    <name evidence="3" type="ORF">PGLA1383_LOCUS6344</name>
</gene>
<feature type="domain" description="Methyltransferase FkbM" evidence="2">
    <location>
        <begin position="121"/>
        <end position="277"/>
    </location>
</feature>
<evidence type="ECO:0000313" key="4">
    <source>
        <dbReference type="Proteomes" id="UP000654075"/>
    </source>
</evidence>
<dbReference type="GO" id="GO:0031902">
    <property type="term" value="C:late endosome membrane"/>
    <property type="evidence" value="ECO:0007669"/>
    <property type="project" value="TreeGrafter"/>
</dbReference>
<reference evidence="3" key="1">
    <citation type="submission" date="2021-02" db="EMBL/GenBank/DDBJ databases">
        <authorList>
            <person name="Dougan E. K."/>
            <person name="Rhodes N."/>
            <person name="Thang M."/>
            <person name="Chan C."/>
        </authorList>
    </citation>
    <scope>NUCLEOTIDE SEQUENCE</scope>
</reference>